<dbReference type="EnsemblMetazoa" id="GPAI036561-RA">
    <property type="protein sequence ID" value="GPAI036561-PA"/>
    <property type="gene ID" value="GPAI036561"/>
</dbReference>
<dbReference type="AlphaFoldDB" id="A0A1B0A7C4"/>
<evidence type="ECO:0000313" key="1">
    <source>
        <dbReference type="EnsemblMetazoa" id="GPAI036561-PA"/>
    </source>
</evidence>
<reference evidence="1" key="2">
    <citation type="submission" date="2020-05" db="UniProtKB">
        <authorList>
            <consortium name="EnsemblMetazoa"/>
        </authorList>
    </citation>
    <scope>IDENTIFICATION</scope>
    <source>
        <strain evidence="1">IAEA</strain>
    </source>
</reference>
<sequence>MKVSFTETLIANKIFRDPIESCYPINALHIEPGFNPKEEEEEKYFKKETKQHSQDLMKILIQISSRIFSFLLTSTSLFCTTDLVLNEINLMQIDNFMTDGPAYICNHKTTTP</sequence>
<proteinExistence type="predicted"/>
<dbReference type="VEuPathDB" id="VectorBase:GPAI036561"/>
<protein>
    <submittedName>
        <fullName evidence="1">Uncharacterized protein</fullName>
    </submittedName>
</protein>
<name>A0A1B0A7C4_GLOPL</name>
<evidence type="ECO:0000313" key="2">
    <source>
        <dbReference type="Proteomes" id="UP000092445"/>
    </source>
</evidence>
<dbReference type="Proteomes" id="UP000092445">
    <property type="component" value="Unassembled WGS sequence"/>
</dbReference>
<organism evidence="1 2">
    <name type="scientific">Glossina pallidipes</name>
    <name type="common">Tsetse fly</name>
    <dbReference type="NCBI Taxonomy" id="7398"/>
    <lineage>
        <taxon>Eukaryota</taxon>
        <taxon>Metazoa</taxon>
        <taxon>Ecdysozoa</taxon>
        <taxon>Arthropoda</taxon>
        <taxon>Hexapoda</taxon>
        <taxon>Insecta</taxon>
        <taxon>Pterygota</taxon>
        <taxon>Neoptera</taxon>
        <taxon>Endopterygota</taxon>
        <taxon>Diptera</taxon>
        <taxon>Brachycera</taxon>
        <taxon>Muscomorpha</taxon>
        <taxon>Hippoboscoidea</taxon>
        <taxon>Glossinidae</taxon>
        <taxon>Glossina</taxon>
    </lineage>
</organism>
<accession>A0A1B0A7C4</accession>
<reference evidence="2" key="1">
    <citation type="submission" date="2014-03" db="EMBL/GenBank/DDBJ databases">
        <authorList>
            <person name="Aksoy S."/>
            <person name="Warren W."/>
            <person name="Wilson R.K."/>
        </authorList>
    </citation>
    <scope>NUCLEOTIDE SEQUENCE [LARGE SCALE GENOMIC DNA]</scope>
    <source>
        <strain evidence="2">IAEA</strain>
    </source>
</reference>
<keyword evidence="2" id="KW-1185">Reference proteome</keyword>